<reference evidence="1" key="1">
    <citation type="journal article" date="2021" name="Proc. Natl. Acad. Sci. U.S.A.">
        <title>A Catalog of Tens of Thousands of Viruses from Human Metagenomes Reveals Hidden Associations with Chronic Diseases.</title>
        <authorList>
            <person name="Tisza M.J."/>
            <person name="Buck C.B."/>
        </authorList>
    </citation>
    <scope>NUCLEOTIDE SEQUENCE</scope>
    <source>
        <strain evidence="1">CtQqU1</strain>
    </source>
</reference>
<proteinExistence type="predicted"/>
<evidence type="ECO:0000313" key="1">
    <source>
        <dbReference type="EMBL" id="DAE13732.1"/>
    </source>
</evidence>
<name>A0A8S5Q5A7_9CAUD</name>
<protein>
    <submittedName>
        <fullName evidence="1">Uncharacterized protein</fullName>
    </submittedName>
</protein>
<organism evidence="1">
    <name type="scientific">Siphoviridae sp. ctQqU1</name>
    <dbReference type="NCBI Taxonomy" id="2825496"/>
    <lineage>
        <taxon>Viruses</taxon>
        <taxon>Duplodnaviria</taxon>
        <taxon>Heunggongvirae</taxon>
        <taxon>Uroviricota</taxon>
        <taxon>Caudoviricetes</taxon>
    </lineage>
</organism>
<sequence length="46" mass="5380">MNVRTYRSGGYDTMSEQERAKIDRFIAWLLEHPEKIPAAEQALDLE</sequence>
<accession>A0A8S5Q5A7</accession>
<dbReference type="EMBL" id="BK015568">
    <property type="protein sequence ID" value="DAE13732.1"/>
    <property type="molecule type" value="Genomic_DNA"/>
</dbReference>